<evidence type="ECO:0000256" key="4">
    <source>
        <dbReference type="ARBA" id="ARBA00022640"/>
    </source>
</evidence>
<keyword evidence="6 9" id="KW-0378">Hydrolase</keyword>
<protein>
    <submittedName>
        <fullName evidence="9">Beta-glucosidase 12</fullName>
        <ecNumber evidence="9">3.2.1.21</ecNumber>
    </submittedName>
</protein>
<sequence>MSRSYIYNIQLQEDVQLVADIGLNSYRFSISWPRIFPKGRGTPNEEGVRYYHNLINELIRRGVQPFATIFHWDVPQALEDEYGGFLSRKIIEDYKNYVQFLFKEYGNKVKRWITFNEPQMFILRGYGNGMFAPGHCTPDLKIGDMEYVCPAGDSIREPYTVGHNMLLAHAEAVKIYKEQFLAGQQGEIGITLVTTWYEPYDDNPLDKEAQIRALDFNVGWIVDPLMFGDYPLSMRALVGERLPIFTKEESELLTSHKNDFIGINYYTARYAKHMPFDPNFRPKIYTEDGRYDTLTHRGDVPIGPAETDSWVNVYPKGLTKQLQCIRDRYNNIPVYITENGVLEYVQELEKLIAAGIVLSEPLEDIYRTEYLISHIQEVEDAIRDGVNVKGYFVWSLLDCFEWSDGYTARFGIVHIDYTNIKNPDLTRTPKGSASWLKRFLANKIKKQPKPVVYDVVPGIKKAQPGVVKV</sequence>
<dbReference type="Gene3D" id="3.20.20.80">
    <property type="entry name" value="Glycosidases"/>
    <property type="match status" value="1"/>
</dbReference>
<evidence type="ECO:0000256" key="7">
    <source>
        <dbReference type="ARBA" id="ARBA00022946"/>
    </source>
</evidence>
<evidence type="ECO:0000256" key="8">
    <source>
        <dbReference type="RuleBase" id="RU003690"/>
    </source>
</evidence>
<dbReference type="PANTHER" id="PTHR10353:SF326">
    <property type="entry name" value="4-HYDROXY-7-METHOXY-3-OXO-3,4-DIHYDRO-2H-1,4-BENZOXAZIN-2-YL GLUCOSIDE BETA-D-GLUCOSIDASE 1, CHLOROPLASTIC"/>
    <property type="match status" value="1"/>
</dbReference>
<dbReference type="FunFam" id="3.20.20.80:FF:000020">
    <property type="entry name" value="Beta-glucosidase 12"/>
    <property type="match status" value="1"/>
</dbReference>
<keyword evidence="5" id="KW-0732">Signal</keyword>
<dbReference type="InterPro" id="IPR001360">
    <property type="entry name" value="Glyco_hydro_1"/>
</dbReference>
<dbReference type="GO" id="GO:0009507">
    <property type="term" value="C:chloroplast"/>
    <property type="evidence" value="ECO:0007669"/>
    <property type="project" value="UniProtKB-SubCell"/>
</dbReference>
<proteinExistence type="inferred from homology"/>
<gene>
    <name evidence="9" type="primary">BGLU12</name>
    <name evidence="9" type="ORF">AXF42_Ash016484</name>
</gene>
<evidence type="ECO:0000256" key="1">
    <source>
        <dbReference type="ARBA" id="ARBA00004229"/>
    </source>
</evidence>
<dbReference type="STRING" id="1088818.A0A2I0AV87"/>
<organism evidence="9 10">
    <name type="scientific">Apostasia shenzhenica</name>
    <dbReference type="NCBI Taxonomy" id="1088818"/>
    <lineage>
        <taxon>Eukaryota</taxon>
        <taxon>Viridiplantae</taxon>
        <taxon>Streptophyta</taxon>
        <taxon>Embryophyta</taxon>
        <taxon>Tracheophyta</taxon>
        <taxon>Spermatophyta</taxon>
        <taxon>Magnoliopsida</taxon>
        <taxon>Liliopsida</taxon>
        <taxon>Asparagales</taxon>
        <taxon>Orchidaceae</taxon>
        <taxon>Apostasioideae</taxon>
        <taxon>Apostasia</taxon>
    </lineage>
</organism>
<dbReference type="GO" id="GO:0005975">
    <property type="term" value="P:carbohydrate metabolic process"/>
    <property type="evidence" value="ECO:0007669"/>
    <property type="project" value="InterPro"/>
</dbReference>
<keyword evidence="9" id="KW-0326">Glycosidase</keyword>
<name>A0A2I0AV87_9ASPA</name>
<dbReference type="Proteomes" id="UP000236161">
    <property type="component" value="Unassembled WGS sequence"/>
</dbReference>
<dbReference type="AlphaFoldDB" id="A0A2I0AV87"/>
<keyword evidence="10" id="KW-1185">Reference proteome</keyword>
<dbReference type="GO" id="GO:0008422">
    <property type="term" value="F:beta-glucosidase activity"/>
    <property type="evidence" value="ECO:0007669"/>
    <property type="project" value="UniProtKB-EC"/>
</dbReference>
<dbReference type="SUPFAM" id="SSF51445">
    <property type="entry name" value="(Trans)glycosidases"/>
    <property type="match status" value="1"/>
</dbReference>
<reference evidence="9 10" key="1">
    <citation type="journal article" date="2017" name="Nature">
        <title>The Apostasia genome and the evolution of orchids.</title>
        <authorList>
            <person name="Zhang G.Q."/>
            <person name="Liu K.W."/>
            <person name="Li Z."/>
            <person name="Lohaus R."/>
            <person name="Hsiao Y.Y."/>
            <person name="Niu S.C."/>
            <person name="Wang J.Y."/>
            <person name="Lin Y.C."/>
            <person name="Xu Q."/>
            <person name="Chen L.J."/>
            <person name="Yoshida K."/>
            <person name="Fujiwara S."/>
            <person name="Wang Z.W."/>
            <person name="Zhang Y.Q."/>
            <person name="Mitsuda N."/>
            <person name="Wang M."/>
            <person name="Liu G.H."/>
            <person name="Pecoraro L."/>
            <person name="Huang H.X."/>
            <person name="Xiao X.J."/>
            <person name="Lin M."/>
            <person name="Wu X.Y."/>
            <person name="Wu W.L."/>
            <person name="Chen Y.Y."/>
            <person name="Chang S.B."/>
            <person name="Sakamoto S."/>
            <person name="Ohme-Takagi M."/>
            <person name="Yagi M."/>
            <person name="Zeng S.J."/>
            <person name="Shen C.Y."/>
            <person name="Yeh C.M."/>
            <person name="Luo Y.B."/>
            <person name="Tsai W.C."/>
            <person name="Van de Peer Y."/>
            <person name="Liu Z.J."/>
        </authorList>
    </citation>
    <scope>NUCLEOTIDE SEQUENCE [LARGE SCALE GENOMIC DNA]</scope>
    <source>
        <strain evidence="10">cv. Shenzhen</strain>
        <tissue evidence="9">Stem</tissue>
    </source>
</reference>
<dbReference type="InterPro" id="IPR017853">
    <property type="entry name" value="GH"/>
</dbReference>
<dbReference type="GO" id="GO:0033907">
    <property type="term" value="F:beta-D-fucosidase activity"/>
    <property type="evidence" value="ECO:0007669"/>
    <property type="project" value="UniProtKB-ARBA"/>
</dbReference>
<evidence type="ECO:0000256" key="3">
    <source>
        <dbReference type="ARBA" id="ARBA00022528"/>
    </source>
</evidence>
<dbReference type="EC" id="3.2.1.21" evidence="9"/>
<dbReference type="EMBL" id="KZ451948">
    <property type="protein sequence ID" value="PKA59460.1"/>
    <property type="molecule type" value="Genomic_DNA"/>
</dbReference>
<keyword evidence="4" id="KW-0934">Plastid</keyword>
<dbReference type="OrthoDB" id="65569at2759"/>
<dbReference type="Pfam" id="PF00232">
    <property type="entry name" value="Glyco_hydro_1"/>
    <property type="match status" value="1"/>
</dbReference>
<accession>A0A2I0AV87</accession>
<comment type="similarity">
    <text evidence="2 8">Belongs to the glycosyl hydrolase 1 family.</text>
</comment>
<comment type="subcellular location">
    <subcellularLocation>
        <location evidence="1">Plastid</location>
        <location evidence="1">Chloroplast</location>
    </subcellularLocation>
</comment>
<evidence type="ECO:0000256" key="2">
    <source>
        <dbReference type="ARBA" id="ARBA00010838"/>
    </source>
</evidence>
<evidence type="ECO:0000313" key="10">
    <source>
        <dbReference type="Proteomes" id="UP000236161"/>
    </source>
</evidence>
<evidence type="ECO:0000256" key="6">
    <source>
        <dbReference type="ARBA" id="ARBA00022801"/>
    </source>
</evidence>
<evidence type="ECO:0000256" key="5">
    <source>
        <dbReference type="ARBA" id="ARBA00022729"/>
    </source>
</evidence>
<dbReference type="PANTHER" id="PTHR10353">
    <property type="entry name" value="GLYCOSYL HYDROLASE"/>
    <property type="match status" value="1"/>
</dbReference>
<dbReference type="PRINTS" id="PR00131">
    <property type="entry name" value="GLHYDRLASE1"/>
</dbReference>
<evidence type="ECO:0000313" key="9">
    <source>
        <dbReference type="EMBL" id="PKA59460.1"/>
    </source>
</evidence>
<keyword evidence="7" id="KW-0809">Transit peptide</keyword>
<dbReference type="GO" id="GO:0004565">
    <property type="term" value="F:beta-galactosidase activity"/>
    <property type="evidence" value="ECO:0007669"/>
    <property type="project" value="UniProtKB-ARBA"/>
</dbReference>
<keyword evidence="3" id="KW-0150">Chloroplast</keyword>